<evidence type="ECO:0000256" key="4">
    <source>
        <dbReference type="ARBA" id="ARBA00022989"/>
    </source>
</evidence>
<dbReference type="InterPro" id="IPR003930">
    <property type="entry name" value="K_chnl_Ca-activ_BK_bsu"/>
</dbReference>
<evidence type="ECO:0000256" key="1">
    <source>
        <dbReference type="ARBA" id="ARBA00004141"/>
    </source>
</evidence>
<keyword evidence="8" id="KW-0407">Ion channel</keyword>
<dbReference type="Proteomes" id="UP000001554">
    <property type="component" value="Chromosome 14"/>
</dbReference>
<accession>A0A9J7NCP4</accession>
<keyword evidence="4 9" id="KW-1133">Transmembrane helix</keyword>
<dbReference type="KEGG" id="bfo:118431066"/>
<evidence type="ECO:0000256" key="6">
    <source>
        <dbReference type="ARBA" id="ARBA00023136"/>
    </source>
</evidence>
<dbReference type="GO" id="GO:0005513">
    <property type="term" value="P:detection of calcium ion"/>
    <property type="evidence" value="ECO:0000318"/>
    <property type="project" value="GO_Central"/>
</dbReference>
<protein>
    <submittedName>
        <fullName evidence="11">Uncharacterized protein LOC118431066</fullName>
    </submittedName>
</protein>
<proteinExistence type="predicted"/>
<dbReference type="Pfam" id="PF03185">
    <property type="entry name" value="CaKB"/>
    <property type="match status" value="1"/>
</dbReference>
<keyword evidence="2" id="KW-0813">Transport</keyword>
<evidence type="ECO:0000313" key="10">
    <source>
        <dbReference type="Proteomes" id="UP000001554"/>
    </source>
</evidence>
<gene>
    <name evidence="11" type="primary">LOC118431066</name>
</gene>
<dbReference type="OMA" id="CTTARSY"/>
<feature type="transmembrane region" description="Helical" evidence="9">
    <location>
        <begin position="16"/>
        <end position="40"/>
    </location>
</feature>
<keyword evidence="7" id="KW-0325">Glycoprotein</keyword>
<dbReference type="PANTHER" id="PTHR10258:SF8">
    <property type="entry name" value="CALCIUM-ACTIVATED POTASSIUM CHANNEL BK ALPHA SUBUNIT DOMAIN-CONTAINING PROTEIN"/>
    <property type="match status" value="1"/>
</dbReference>
<dbReference type="GO" id="GO:0008076">
    <property type="term" value="C:voltage-gated potassium channel complex"/>
    <property type="evidence" value="ECO:0000318"/>
    <property type="project" value="GO_Central"/>
</dbReference>
<keyword evidence="3 9" id="KW-0812">Transmembrane</keyword>
<evidence type="ECO:0000256" key="9">
    <source>
        <dbReference type="SAM" id="Phobius"/>
    </source>
</evidence>
<reference evidence="10" key="1">
    <citation type="journal article" date="2020" name="Nat. Ecol. Evol.">
        <title>Deeply conserved synteny resolves early events in vertebrate evolution.</title>
        <authorList>
            <person name="Simakov O."/>
            <person name="Marletaz F."/>
            <person name="Yue J.X."/>
            <person name="O'Connell B."/>
            <person name="Jenkins J."/>
            <person name="Brandt A."/>
            <person name="Calef R."/>
            <person name="Tung C.H."/>
            <person name="Huang T.K."/>
            <person name="Schmutz J."/>
            <person name="Satoh N."/>
            <person name="Yu J.K."/>
            <person name="Putnam N.H."/>
            <person name="Green R.E."/>
            <person name="Rokhsar D.S."/>
        </authorList>
    </citation>
    <scope>NUCLEOTIDE SEQUENCE [LARGE SCALE GENOMIC DNA]</scope>
    <source>
        <strain evidence="10">S238N-H82</strain>
    </source>
</reference>
<keyword evidence="5" id="KW-0406">Ion transport</keyword>
<dbReference type="RefSeq" id="XP_035698041.1">
    <property type="nucleotide sequence ID" value="XM_035842148.1"/>
</dbReference>
<evidence type="ECO:0000256" key="2">
    <source>
        <dbReference type="ARBA" id="ARBA00022448"/>
    </source>
</evidence>
<keyword evidence="6 9" id="KW-0472">Membrane</keyword>
<reference evidence="11" key="2">
    <citation type="submission" date="2025-08" db="UniProtKB">
        <authorList>
            <consortium name="RefSeq"/>
        </authorList>
    </citation>
    <scope>IDENTIFICATION</scope>
    <source>
        <strain evidence="11">S238N-H82</strain>
        <tissue evidence="11">Testes</tissue>
    </source>
</reference>
<dbReference type="AlphaFoldDB" id="A0A9J7NCP4"/>
<evidence type="ECO:0000256" key="3">
    <source>
        <dbReference type="ARBA" id="ARBA00022692"/>
    </source>
</evidence>
<evidence type="ECO:0000313" key="11">
    <source>
        <dbReference type="RefSeq" id="XP_035698041.1"/>
    </source>
</evidence>
<comment type="subcellular location">
    <subcellularLocation>
        <location evidence="1">Membrane</location>
        <topology evidence="1">Multi-pass membrane protein</topology>
    </subcellularLocation>
</comment>
<keyword evidence="10" id="KW-1185">Reference proteome</keyword>
<evidence type="ECO:0000256" key="5">
    <source>
        <dbReference type="ARBA" id="ARBA00023065"/>
    </source>
</evidence>
<dbReference type="PANTHER" id="PTHR10258">
    <property type="entry name" value="CALCIUM-ACTIVATED POTASSIUM CHANNEL SUBUNIT BETA"/>
    <property type="match status" value="1"/>
</dbReference>
<dbReference type="OrthoDB" id="5962477at2759"/>
<feature type="transmembrane region" description="Helical" evidence="9">
    <location>
        <begin position="176"/>
        <end position="195"/>
    </location>
</feature>
<evidence type="ECO:0000256" key="8">
    <source>
        <dbReference type="ARBA" id="ARBA00023303"/>
    </source>
</evidence>
<dbReference type="GeneID" id="118431066"/>
<sequence>MDEQQAAAGRYKMYKCMVIVAALVTAGCMSAIIVCGTNIVQPIVETNSLSFKETTCTTARSYLTGEKADCDCGKNCQSAYPCLRITVSYADEGGTTNNGVLFDTEQRLNKDGHRGEDLQCVTAPCDRSWEENRKEVENFQDEHADGQTYKCLYNPADTNQVLLKRLFTWDHMFHSMLWSSIGFVVFACVTVYLALRCKKAGEKTSLTTGVTGVQHGLPPPYPGRQAPYPYPGLQMQSVHENSYQTRYSTPSDNKGFTFN</sequence>
<name>A0A9J7NCP4_BRAFL</name>
<evidence type="ECO:0000256" key="7">
    <source>
        <dbReference type="ARBA" id="ARBA00023180"/>
    </source>
</evidence>
<dbReference type="GO" id="GO:0015459">
    <property type="term" value="F:potassium channel regulator activity"/>
    <property type="evidence" value="ECO:0000318"/>
    <property type="project" value="GO_Central"/>
</dbReference>
<dbReference type="GO" id="GO:0015269">
    <property type="term" value="F:calcium-activated potassium channel activity"/>
    <property type="evidence" value="ECO:0000318"/>
    <property type="project" value="GO_Central"/>
</dbReference>
<organism evidence="10 11">
    <name type="scientific">Branchiostoma floridae</name>
    <name type="common">Florida lancelet</name>
    <name type="synonym">Amphioxus</name>
    <dbReference type="NCBI Taxonomy" id="7739"/>
    <lineage>
        <taxon>Eukaryota</taxon>
        <taxon>Metazoa</taxon>
        <taxon>Chordata</taxon>
        <taxon>Cephalochordata</taxon>
        <taxon>Leptocardii</taxon>
        <taxon>Amphioxiformes</taxon>
        <taxon>Branchiostomatidae</taxon>
        <taxon>Branchiostoma</taxon>
    </lineage>
</organism>